<dbReference type="SUPFAM" id="SSF103506">
    <property type="entry name" value="Mitochondrial carrier"/>
    <property type="match status" value="1"/>
</dbReference>
<dbReference type="InterPro" id="IPR042164">
    <property type="entry name" value="SLC25A44"/>
</dbReference>
<accession>A0ABV0Q082</accession>
<sequence>ANHTSSFSKVEGRSSVKETFKQLLAEEGIWMMTKGLSARIISSTPTSVLIVVGYETLKRLSLRSELIETRHW</sequence>
<evidence type="ECO:0000313" key="5">
    <source>
        <dbReference type="EMBL" id="MEQ2189190.1"/>
    </source>
</evidence>
<protein>
    <submittedName>
        <fullName evidence="5">Uncharacterized protein</fullName>
    </submittedName>
</protein>
<dbReference type="PANTHER" id="PTHR46314:SF2">
    <property type="entry name" value="SOLUTE CARRIER FAMILY 25 MEMBER 44"/>
    <property type="match status" value="1"/>
</dbReference>
<keyword evidence="3" id="KW-0812">Transmembrane</keyword>
<evidence type="ECO:0000256" key="2">
    <source>
        <dbReference type="ARBA" id="ARBA00006375"/>
    </source>
</evidence>
<evidence type="ECO:0000313" key="6">
    <source>
        <dbReference type="Proteomes" id="UP001476798"/>
    </source>
</evidence>
<evidence type="ECO:0000256" key="1">
    <source>
        <dbReference type="ARBA" id="ARBA00004141"/>
    </source>
</evidence>
<organism evidence="5 6">
    <name type="scientific">Goodea atripinnis</name>
    <dbReference type="NCBI Taxonomy" id="208336"/>
    <lineage>
        <taxon>Eukaryota</taxon>
        <taxon>Metazoa</taxon>
        <taxon>Chordata</taxon>
        <taxon>Craniata</taxon>
        <taxon>Vertebrata</taxon>
        <taxon>Euteleostomi</taxon>
        <taxon>Actinopterygii</taxon>
        <taxon>Neopterygii</taxon>
        <taxon>Teleostei</taxon>
        <taxon>Neoteleostei</taxon>
        <taxon>Acanthomorphata</taxon>
        <taxon>Ovalentaria</taxon>
        <taxon>Atherinomorphae</taxon>
        <taxon>Cyprinodontiformes</taxon>
        <taxon>Goodeidae</taxon>
        <taxon>Goodea</taxon>
    </lineage>
</organism>
<dbReference type="EMBL" id="JAHRIO010092307">
    <property type="protein sequence ID" value="MEQ2189190.1"/>
    <property type="molecule type" value="Genomic_DNA"/>
</dbReference>
<dbReference type="InterPro" id="IPR023395">
    <property type="entry name" value="MCP_dom_sf"/>
</dbReference>
<keyword evidence="6" id="KW-1185">Reference proteome</keyword>
<comment type="similarity">
    <text evidence="2">Belongs to the mitochondrial carrier (TC 2.A.29) family.</text>
</comment>
<reference evidence="5 6" key="1">
    <citation type="submission" date="2021-06" db="EMBL/GenBank/DDBJ databases">
        <authorList>
            <person name="Palmer J.M."/>
        </authorList>
    </citation>
    <scope>NUCLEOTIDE SEQUENCE [LARGE SCALE GENOMIC DNA]</scope>
    <source>
        <strain evidence="5 6">GA_2019</strain>
        <tissue evidence="5">Muscle</tissue>
    </source>
</reference>
<comment type="caution">
    <text evidence="5">The sequence shown here is derived from an EMBL/GenBank/DDBJ whole genome shotgun (WGS) entry which is preliminary data.</text>
</comment>
<gene>
    <name evidence="5" type="ORF">GOODEAATRI_022686</name>
</gene>
<dbReference type="PANTHER" id="PTHR46314">
    <property type="entry name" value="SOLUTE CARRIER FAMILY 25 MEMBER 44"/>
    <property type="match status" value="1"/>
</dbReference>
<feature type="non-terminal residue" evidence="5">
    <location>
        <position position="1"/>
    </location>
</feature>
<evidence type="ECO:0000256" key="3">
    <source>
        <dbReference type="ARBA" id="ARBA00022692"/>
    </source>
</evidence>
<proteinExistence type="inferred from homology"/>
<dbReference type="Pfam" id="PF00153">
    <property type="entry name" value="Mito_carr"/>
    <property type="match status" value="1"/>
</dbReference>
<keyword evidence="4" id="KW-0472">Membrane</keyword>
<dbReference type="InterPro" id="IPR018108">
    <property type="entry name" value="MCP_transmembrane"/>
</dbReference>
<comment type="subcellular location">
    <subcellularLocation>
        <location evidence="1">Membrane</location>
        <topology evidence="1">Multi-pass membrane protein</topology>
    </subcellularLocation>
</comment>
<dbReference type="Gene3D" id="1.50.40.10">
    <property type="entry name" value="Mitochondrial carrier domain"/>
    <property type="match status" value="1"/>
</dbReference>
<dbReference type="Proteomes" id="UP001476798">
    <property type="component" value="Unassembled WGS sequence"/>
</dbReference>
<evidence type="ECO:0000256" key="4">
    <source>
        <dbReference type="ARBA" id="ARBA00023136"/>
    </source>
</evidence>
<name>A0ABV0Q082_9TELE</name>